<keyword evidence="2" id="KW-1185">Reference proteome</keyword>
<dbReference type="Proteomes" id="UP000191285">
    <property type="component" value="Unassembled WGS sequence"/>
</dbReference>
<comment type="caution">
    <text evidence="1">The sequence shown here is derived from an EMBL/GenBank/DDBJ whole genome shotgun (WGS) entry which is preliminary data.</text>
</comment>
<evidence type="ECO:0000313" key="1">
    <source>
        <dbReference type="EMBL" id="OQE20369.1"/>
    </source>
</evidence>
<dbReference type="EMBL" id="MLKD01000013">
    <property type="protein sequence ID" value="OQE20369.1"/>
    <property type="molecule type" value="Genomic_DNA"/>
</dbReference>
<accession>A0A1V6T358</accession>
<protein>
    <submittedName>
        <fullName evidence="1">Uncharacterized protein</fullName>
    </submittedName>
</protein>
<name>A0A1V6T358_9EURO</name>
<sequence length="296" mass="33799">MAFRIVEQVEYKTYEERRIAGELRQNWLSDPSIPCPIKKSTLTFKHIVHEAEWKIDQLGGPHGIPALLETQAKALNIPLNHEYRTYFISKLEEDDENDMDIGFENWGGITGPGVIILQNIFKTFKLPPTLPSGNPSEKIFPYMSQVTQAVYEAEFSLSELKHVFVSDIVNVDTRQFVSHEIHHESKQLPVEYKQVLSWEYGTADYQALLATRIGKLVVYLVLGGFERGTRRIARVATWFNTNHLADTTNLQMRFDIEEVEAEEVEIEEVDIAQSSGGFKTEVAHVEDISDCLNLLT</sequence>
<evidence type="ECO:0000313" key="2">
    <source>
        <dbReference type="Proteomes" id="UP000191285"/>
    </source>
</evidence>
<gene>
    <name evidence="1" type="ORF">PENSTE_c013G08029</name>
</gene>
<dbReference type="AlphaFoldDB" id="A0A1V6T358"/>
<dbReference type="OrthoDB" id="4361935at2759"/>
<reference evidence="2" key="1">
    <citation type="journal article" date="2017" name="Nat. Microbiol.">
        <title>Global analysis of biosynthetic gene clusters reveals vast potential of secondary metabolite production in Penicillium species.</title>
        <authorList>
            <person name="Nielsen J.C."/>
            <person name="Grijseels S."/>
            <person name="Prigent S."/>
            <person name="Ji B."/>
            <person name="Dainat J."/>
            <person name="Nielsen K.F."/>
            <person name="Frisvad J.C."/>
            <person name="Workman M."/>
            <person name="Nielsen J."/>
        </authorList>
    </citation>
    <scope>NUCLEOTIDE SEQUENCE [LARGE SCALE GENOMIC DNA]</scope>
    <source>
        <strain evidence="2">IBT 24891</strain>
    </source>
</reference>
<organism evidence="1 2">
    <name type="scientific">Penicillium steckii</name>
    <dbReference type="NCBI Taxonomy" id="303698"/>
    <lineage>
        <taxon>Eukaryota</taxon>
        <taxon>Fungi</taxon>
        <taxon>Dikarya</taxon>
        <taxon>Ascomycota</taxon>
        <taxon>Pezizomycotina</taxon>
        <taxon>Eurotiomycetes</taxon>
        <taxon>Eurotiomycetidae</taxon>
        <taxon>Eurotiales</taxon>
        <taxon>Aspergillaceae</taxon>
        <taxon>Penicillium</taxon>
    </lineage>
</organism>
<proteinExistence type="predicted"/>